<name>A0ABV2TG53_9BACT</name>
<sequence length="130" mass="14696">MEKMSQTSNEQKKLTVVLGASPNPERYSYLAATRLKAHGHPVVAIGKREAQIMDIPVIKEHPALENVDTVTLYMNPVLQREYYDYILQLHPRRIIFNPGTENEELAQMAKAKGIQTQEACTLVLLSTGQY</sequence>
<dbReference type="RefSeq" id="WP_354663662.1">
    <property type="nucleotide sequence ID" value="NZ_JBEXAC010000003.1"/>
</dbReference>
<dbReference type="InterPro" id="IPR003781">
    <property type="entry name" value="CoA-bd"/>
</dbReference>
<organism evidence="2 3">
    <name type="scientific">Chitinophaga defluvii</name>
    <dbReference type="NCBI Taxonomy" id="3163343"/>
    <lineage>
        <taxon>Bacteria</taxon>
        <taxon>Pseudomonadati</taxon>
        <taxon>Bacteroidota</taxon>
        <taxon>Chitinophagia</taxon>
        <taxon>Chitinophagales</taxon>
        <taxon>Chitinophagaceae</taxon>
        <taxon>Chitinophaga</taxon>
    </lineage>
</organism>
<protein>
    <submittedName>
        <fullName evidence="2">CoA-binding protein</fullName>
    </submittedName>
</protein>
<dbReference type="Proteomes" id="UP001549749">
    <property type="component" value="Unassembled WGS sequence"/>
</dbReference>
<reference evidence="2 3" key="1">
    <citation type="submission" date="2024-06" db="EMBL/GenBank/DDBJ databases">
        <title>Chitinophaga defluvii sp. nov., isolated from municipal sewage.</title>
        <authorList>
            <person name="Zhang L."/>
        </authorList>
    </citation>
    <scope>NUCLEOTIDE SEQUENCE [LARGE SCALE GENOMIC DNA]</scope>
    <source>
        <strain evidence="2 3">H8</strain>
    </source>
</reference>
<evidence type="ECO:0000313" key="2">
    <source>
        <dbReference type="EMBL" id="MET7001089.1"/>
    </source>
</evidence>
<keyword evidence="3" id="KW-1185">Reference proteome</keyword>
<comment type="caution">
    <text evidence="2">The sequence shown here is derived from an EMBL/GenBank/DDBJ whole genome shotgun (WGS) entry which is preliminary data.</text>
</comment>
<gene>
    <name evidence="2" type="ORF">ABR189_27150</name>
</gene>
<evidence type="ECO:0000259" key="1">
    <source>
        <dbReference type="Pfam" id="PF13380"/>
    </source>
</evidence>
<feature type="domain" description="CoA-binding" evidence="1">
    <location>
        <begin position="15"/>
        <end position="124"/>
    </location>
</feature>
<proteinExistence type="predicted"/>
<dbReference type="EMBL" id="JBEXAC010000003">
    <property type="protein sequence ID" value="MET7001089.1"/>
    <property type="molecule type" value="Genomic_DNA"/>
</dbReference>
<dbReference type="InterPro" id="IPR036291">
    <property type="entry name" value="NAD(P)-bd_dom_sf"/>
</dbReference>
<accession>A0ABV2TG53</accession>
<dbReference type="Gene3D" id="3.40.50.720">
    <property type="entry name" value="NAD(P)-binding Rossmann-like Domain"/>
    <property type="match status" value="1"/>
</dbReference>
<dbReference type="Pfam" id="PF13380">
    <property type="entry name" value="CoA_binding_2"/>
    <property type="match status" value="1"/>
</dbReference>
<dbReference type="SUPFAM" id="SSF51735">
    <property type="entry name" value="NAD(P)-binding Rossmann-fold domains"/>
    <property type="match status" value="1"/>
</dbReference>
<evidence type="ECO:0000313" key="3">
    <source>
        <dbReference type="Proteomes" id="UP001549749"/>
    </source>
</evidence>